<comment type="caution">
    <text evidence="2">The sequence shown here is derived from an EMBL/GenBank/DDBJ whole genome shotgun (WGS) entry which is preliminary data.</text>
</comment>
<dbReference type="GO" id="GO:0005524">
    <property type="term" value="F:ATP binding"/>
    <property type="evidence" value="ECO:0007669"/>
    <property type="project" value="UniProtKB-KW"/>
</dbReference>
<dbReference type="InterPro" id="IPR043674">
    <property type="entry name" value="GlcN_kinase"/>
</dbReference>
<feature type="binding site" evidence="1">
    <location>
        <position position="292"/>
    </location>
    <ligand>
        <name>D-glucosamine</name>
        <dbReference type="ChEBI" id="CHEBI:58723"/>
    </ligand>
</feature>
<evidence type="ECO:0000313" key="3">
    <source>
        <dbReference type="Proteomes" id="UP000473325"/>
    </source>
</evidence>
<keyword evidence="1" id="KW-0418">Kinase</keyword>
<organism evidence="2 3">
    <name type="scientific">Nocardioides flavescens</name>
    <dbReference type="NCBI Taxonomy" id="2691959"/>
    <lineage>
        <taxon>Bacteria</taxon>
        <taxon>Bacillati</taxon>
        <taxon>Actinomycetota</taxon>
        <taxon>Actinomycetes</taxon>
        <taxon>Propionibacteriales</taxon>
        <taxon>Nocardioidaceae</taxon>
        <taxon>Nocardioides</taxon>
    </lineage>
</organism>
<feature type="binding site" evidence="1">
    <location>
        <position position="187"/>
    </location>
    <ligand>
        <name>D-glucosamine</name>
        <dbReference type="ChEBI" id="CHEBI:58723"/>
    </ligand>
</feature>
<feature type="binding site" evidence="1">
    <location>
        <position position="205"/>
    </location>
    <ligand>
        <name>Mg(2+)</name>
        <dbReference type="ChEBI" id="CHEBI:18420"/>
        <label>2</label>
    </ligand>
</feature>
<comment type="subunit">
    <text evidence="1">Monomer.</text>
</comment>
<sequence>MSLPLELVDLDGAVAARAVGPEPSRRLLALAADGDPLPEGWRWGPGTRPAVAVDGPERPVDVDQTNHSVVVGEQVVVKWQTGPLVGPHPAPERLRRLVAAEFSHMPAAWWSLEWCTPDGDWVPVVTAADLVPGASDGWTWCLHEARVAVGVDDGAARPFAAELGRVTAAMHLALTDPGSHLVAVHGDYHVGQVLRGDDEALRVVDFDGNPTLSAAERVAHHPAAYDVAGMLLSLENVGHVVRHHAPAVPEEPVVAWTEEVQGEFLAAYRPRAGHLLDETLLPAYVDEQIERELAYAEAHLPRWRYVPEAALRRRGRL</sequence>
<feature type="binding site" evidence="1">
    <location>
        <position position="205"/>
    </location>
    <ligand>
        <name>Mg(2+)</name>
        <dbReference type="ChEBI" id="CHEBI:18420"/>
        <label>1</label>
    </ligand>
</feature>
<evidence type="ECO:0000313" key="2">
    <source>
        <dbReference type="EMBL" id="MXG90943.1"/>
    </source>
</evidence>
<keyword evidence="1" id="KW-0460">Magnesium</keyword>
<dbReference type="EMBL" id="WUEK01000009">
    <property type="protein sequence ID" value="MXG90943.1"/>
    <property type="molecule type" value="Genomic_DNA"/>
</dbReference>
<reference evidence="2 3" key="1">
    <citation type="submission" date="2019-12" db="EMBL/GenBank/DDBJ databases">
        <authorList>
            <person name="Kun Z."/>
        </authorList>
    </citation>
    <scope>NUCLEOTIDE SEQUENCE [LARGE SCALE GENOMIC DNA]</scope>
    <source>
        <strain evidence="2 3">YIM 123512</strain>
    </source>
</reference>
<feature type="binding site" evidence="1">
    <location>
        <position position="136"/>
    </location>
    <ligand>
        <name>ATP</name>
        <dbReference type="ChEBI" id="CHEBI:30616"/>
    </ligand>
</feature>
<evidence type="ECO:0000256" key="1">
    <source>
        <dbReference type="HAMAP-Rule" id="MF_02218"/>
    </source>
</evidence>
<dbReference type="EC" id="2.7.1.8" evidence="1"/>
<comment type="similarity">
    <text evidence="1">Belongs to the actinobacterial glucosamine kinase family.</text>
</comment>
<dbReference type="GO" id="GO:0005975">
    <property type="term" value="P:carbohydrate metabolic process"/>
    <property type="evidence" value="ECO:0007669"/>
    <property type="project" value="UniProtKB-UniRule"/>
</dbReference>
<keyword evidence="3" id="KW-1185">Reference proteome</keyword>
<keyword evidence="1" id="KW-0119">Carbohydrate metabolism</keyword>
<keyword evidence="1" id="KW-0479">Metal-binding</keyword>
<accession>A0A6L7EUA0</accession>
<protein>
    <recommendedName>
        <fullName evidence="1">Glucosamine kinase</fullName>
        <shortName evidence="1">GlcN kinase</shortName>
        <shortName evidence="1">GlcNK</shortName>
        <ecNumber evidence="1">2.7.1.8</ecNumber>
    </recommendedName>
</protein>
<dbReference type="AlphaFoldDB" id="A0A6L7EUA0"/>
<gene>
    <name evidence="2" type="ORF">GRQ65_15445</name>
</gene>
<feature type="binding site" evidence="1">
    <location>
        <position position="78"/>
    </location>
    <ligand>
        <name>ATP</name>
        <dbReference type="ChEBI" id="CHEBI:30616"/>
    </ligand>
</feature>
<keyword evidence="1" id="KW-0547">Nucleotide-binding</keyword>
<feature type="short sequence motif" description="Substrate specificity determinant motif" evidence="1">
    <location>
        <begin position="288"/>
        <end position="303"/>
    </location>
</feature>
<comment type="function">
    <text evidence="1">Catalyzes the ATP-dependent phosphorylation of D-glucosamine (GlcN) to D-glucosamine 6-phosphate. May be involved in the phosphorylation of acquired extracellular GlcN derived from the hydrolysis of chitosan, i.e., in the incorporation of exogenous GlcN into the bacterial GlcNAc metabolism.</text>
</comment>
<name>A0A6L7EUA0_9ACTN</name>
<dbReference type="GO" id="GO:0000287">
    <property type="term" value="F:magnesium ion binding"/>
    <property type="evidence" value="ECO:0007669"/>
    <property type="project" value="UniProtKB-UniRule"/>
</dbReference>
<dbReference type="RefSeq" id="WP_160878865.1">
    <property type="nucleotide sequence ID" value="NZ_WUEK01000009.1"/>
</dbReference>
<dbReference type="Gene3D" id="3.90.1200.10">
    <property type="match status" value="1"/>
</dbReference>
<comment type="catalytic activity">
    <reaction evidence="1">
        <text>D-glucosamine + ATP = D-glucosamine 6-phosphate + ADP + H(+)</text>
        <dbReference type="Rhea" id="RHEA:10948"/>
        <dbReference type="ChEBI" id="CHEBI:15378"/>
        <dbReference type="ChEBI" id="CHEBI:30616"/>
        <dbReference type="ChEBI" id="CHEBI:58723"/>
        <dbReference type="ChEBI" id="CHEBI:58725"/>
        <dbReference type="ChEBI" id="CHEBI:456216"/>
        <dbReference type="EC" id="2.7.1.8"/>
    </reaction>
</comment>
<comment type="caution">
    <text evidence="1">Lacks conserved residue(s) required for the propagation of feature annotation.</text>
</comment>
<dbReference type="InterPro" id="IPR011009">
    <property type="entry name" value="Kinase-like_dom_sf"/>
</dbReference>
<dbReference type="HAMAP" id="MF_02218">
    <property type="entry name" value="GlcN_kinase"/>
    <property type="match status" value="1"/>
</dbReference>
<dbReference type="Proteomes" id="UP000473325">
    <property type="component" value="Unassembled WGS sequence"/>
</dbReference>
<feature type="binding site" evidence="1">
    <location>
        <position position="207"/>
    </location>
    <ligand>
        <name>Mg(2+)</name>
        <dbReference type="ChEBI" id="CHEBI:18420"/>
        <label>2</label>
    </ligand>
</feature>
<dbReference type="SUPFAM" id="SSF56112">
    <property type="entry name" value="Protein kinase-like (PK-like)"/>
    <property type="match status" value="1"/>
</dbReference>
<proteinExistence type="inferred from homology"/>
<dbReference type="GO" id="GO:0047931">
    <property type="term" value="F:glucosamine kinase activity"/>
    <property type="evidence" value="ECO:0007669"/>
    <property type="project" value="UniProtKB-UniRule"/>
</dbReference>
<feature type="binding site" evidence="1">
    <location>
        <position position="192"/>
    </location>
    <ligand>
        <name>Mg(2+)</name>
        <dbReference type="ChEBI" id="CHEBI:18420"/>
        <label>1</label>
    </ligand>
</feature>
<keyword evidence="1 2" id="KW-0808">Transferase</keyword>
<keyword evidence="1" id="KW-0067">ATP-binding</keyword>
<comment type="cofactor">
    <cofactor evidence="1">
        <name>Mg(2+)</name>
        <dbReference type="ChEBI" id="CHEBI:18420"/>
    </cofactor>
    <text evidence="1">Binds 2 Mg(2+) ions per subunit.</text>
</comment>